<evidence type="ECO:0000259" key="10">
    <source>
        <dbReference type="Pfam" id="PF00696"/>
    </source>
</evidence>
<evidence type="ECO:0000313" key="12">
    <source>
        <dbReference type="Proteomes" id="UP001319080"/>
    </source>
</evidence>
<evidence type="ECO:0000256" key="2">
    <source>
        <dbReference type="ARBA" id="ARBA00022571"/>
    </source>
</evidence>
<evidence type="ECO:0000256" key="9">
    <source>
        <dbReference type="HAMAP-Rule" id="MF_00082"/>
    </source>
</evidence>
<dbReference type="InterPro" id="IPR001048">
    <property type="entry name" value="Asp/Glu/Uridylate_kinase"/>
</dbReference>
<dbReference type="CDD" id="cd04238">
    <property type="entry name" value="AAK_NAGK-like"/>
    <property type="match status" value="1"/>
</dbReference>
<keyword evidence="2 9" id="KW-0055">Arginine biosynthesis</keyword>
<feature type="domain" description="Aspartate/glutamate/uridylate kinase" evidence="10">
    <location>
        <begin position="3"/>
        <end position="241"/>
    </location>
</feature>
<dbReference type="EC" id="2.7.2.8" evidence="9"/>
<evidence type="ECO:0000256" key="1">
    <source>
        <dbReference type="ARBA" id="ARBA00004828"/>
    </source>
</evidence>
<keyword evidence="12" id="KW-1185">Reference proteome</keyword>
<evidence type="ECO:0000256" key="8">
    <source>
        <dbReference type="ARBA" id="ARBA00048141"/>
    </source>
</evidence>
<evidence type="ECO:0000256" key="5">
    <source>
        <dbReference type="ARBA" id="ARBA00022741"/>
    </source>
</evidence>
<dbReference type="HAMAP" id="MF_00082">
    <property type="entry name" value="ArgB"/>
    <property type="match status" value="1"/>
</dbReference>
<dbReference type="InterPro" id="IPR037528">
    <property type="entry name" value="ArgB"/>
</dbReference>
<dbReference type="Gene3D" id="3.40.1160.10">
    <property type="entry name" value="Acetylglutamate kinase-like"/>
    <property type="match status" value="1"/>
</dbReference>
<evidence type="ECO:0000256" key="3">
    <source>
        <dbReference type="ARBA" id="ARBA00022605"/>
    </source>
</evidence>
<dbReference type="InterPro" id="IPR036393">
    <property type="entry name" value="AceGlu_kinase-like_sf"/>
</dbReference>
<reference evidence="11 12" key="1">
    <citation type="submission" date="2021-05" db="EMBL/GenBank/DDBJ databases">
        <title>A Polyphasic approach of four new species of the genus Ohtaekwangia: Ohtaekwangia histidinii sp. nov., Ohtaekwangia cretensis sp. nov., Ohtaekwangia indiensis sp. nov., Ohtaekwangia reichenbachii sp. nov. from diverse environment.</title>
        <authorList>
            <person name="Octaviana S."/>
        </authorList>
    </citation>
    <scope>NUCLEOTIDE SEQUENCE [LARGE SCALE GENOMIC DNA]</scope>
    <source>
        <strain evidence="11 12">PWU5</strain>
    </source>
</reference>
<dbReference type="GO" id="GO:0042450">
    <property type="term" value="P:L-arginine biosynthetic process via ornithine"/>
    <property type="evidence" value="ECO:0007669"/>
    <property type="project" value="UniProtKB-UniRule"/>
</dbReference>
<comment type="catalytic activity">
    <reaction evidence="8 9">
        <text>N-acetyl-L-glutamate + ATP = N-acetyl-L-glutamyl 5-phosphate + ADP</text>
        <dbReference type="Rhea" id="RHEA:14629"/>
        <dbReference type="ChEBI" id="CHEBI:30616"/>
        <dbReference type="ChEBI" id="CHEBI:44337"/>
        <dbReference type="ChEBI" id="CHEBI:57936"/>
        <dbReference type="ChEBI" id="CHEBI:456216"/>
        <dbReference type="EC" id="2.7.2.8"/>
    </reaction>
</comment>
<comment type="pathway">
    <text evidence="1 9">Amino-acid biosynthesis; L-arginine biosynthesis; N(2)-acetyl-L-ornithine from L-glutamate: step 2/4.</text>
</comment>
<evidence type="ECO:0000256" key="4">
    <source>
        <dbReference type="ARBA" id="ARBA00022679"/>
    </source>
</evidence>
<protein>
    <recommendedName>
        <fullName evidence="9">Acetylglutamate kinase</fullName>
        <ecNumber evidence="9">2.7.2.8</ecNumber>
    </recommendedName>
    <alternativeName>
        <fullName evidence="9">N-acetyl-L-glutamate 5-phosphotransferase</fullName>
    </alternativeName>
    <alternativeName>
        <fullName evidence="9">NAG kinase</fullName>
        <shortName evidence="9">NAGK</shortName>
    </alternativeName>
</protein>
<dbReference type="Proteomes" id="UP001319080">
    <property type="component" value="Unassembled WGS sequence"/>
</dbReference>
<dbReference type="PIRSF" id="PIRSF000728">
    <property type="entry name" value="NAGK"/>
    <property type="match status" value="1"/>
</dbReference>
<evidence type="ECO:0000313" key="11">
    <source>
        <dbReference type="EMBL" id="MBT1711256.1"/>
    </source>
</evidence>
<comment type="similarity">
    <text evidence="9">Belongs to the acetylglutamate kinase family. ArgB subfamily.</text>
</comment>
<keyword evidence="6 9" id="KW-0418">Kinase</keyword>
<dbReference type="GO" id="GO:0005737">
    <property type="term" value="C:cytoplasm"/>
    <property type="evidence" value="ECO:0007669"/>
    <property type="project" value="UniProtKB-SubCell"/>
</dbReference>
<comment type="caution">
    <text evidence="11">The sequence shown here is derived from an EMBL/GenBank/DDBJ whole genome shotgun (WGS) entry which is preliminary data.</text>
</comment>
<dbReference type="PANTHER" id="PTHR23342:SF0">
    <property type="entry name" value="N-ACETYLGLUTAMATE SYNTHASE, MITOCHONDRIAL"/>
    <property type="match status" value="1"/>
</dbReference>
<dbReference type="NCBIfam" id="TIGR00761">
    <property type="entry name" value="argB"/>
    <property type="match status" value="1"/>
</dbReference>
<keyword evidence="9" id="KW-0963">Cytoplasm</keyword>
<accession>A0AAP2E1H2</accession>
<dbReference type="InterPro" id="IPR004662">
    <property type="entry name" value="AcgluKinase_fam"/>
</dbReference>
<keyword evidence="7 9" id="KW-0067">ATP-binding</keyword>
<keyword evidence="4 9" id="KW-0808">Transferase</keyword>
<dbReference type="PANTHER" id="PTHR23342">
    <property type="entry name" value="N-ACETYLGLUTAMATE SYNTHASE"/>
    <property type="match status" value="1"/>
</dbReference>
<comment type="function">
    <text evidence="9">Catalyzes the ATP-dependent phosphorylation of N-acetyl-L-glutamate.</text>
</comment>
<feature type="site" description="Transition state stabilizer" evidence="9">
    <location>
        <position position="224"/>
    </location>
</feature>
<dbReference type="GO" id="GO:0003991">
    <property type="term" value="F:acetylglutamate kinase activity"/>
    <property type="evidence" value="ECO:0007669"/>
    <property type="project" value="UniProtKB-UniRule"/>
</dbReference>
<dbReference type="Pfam" id="PF00696">
    <property type="entry name" value="AA_kinase"/>
    <property type="match status" value="1"/>
</dbReference>
<comment type="subcellular location">
    <subcellularLocation>
        <location evidence="9">Cytoplasm</location>
    </subcellularLocation>
</comment>
<gene>
    <name evidence="9 11" type="primary">argB</name>
    <name evidence="11" type="ORF">KK062_23645</name>
</gene>
<sequence length="262" mass="27703">MSKLFIIKIGGNVLDNPPALSAFLQDFAAIREPKILIHGGGKIATKIGDSLGIESKYVNGRRITDAATLDVVTMVYGGLVNKHIVATLQKLGTNGIGLTGADGNTIKAVRRPVKDVDYGFVGDITPDGVNVNFLSTLLNAGIVPVFAPLTHSEGAILNTNADTIASVLAVALGKQFDVRLIFCFEKKGVLRNVNDPSTVIRHLPKSKYEELLPAGVFADGILPKLENAYAAIQTGVKEVLIGEASDLLKNTGSETEGTLITI</sequence>
<keyword evidence="3 9" id="KW-0028">Amino-acid biosynthesis</keyword>
<dbReference type="EMBL" id="JAHESE010000031">
    <property type="protein sequence ID" value="MBT1711256.1"/>
    <property type="molecule type" value="Genomic_DNA"/>
</dbReference>
<proteinExistence type="inferred from homology"/>
<dbReference type="AlphaFoldDB" id="A0AAP2E1H2"/>
<feature type="binding site" evidence="9">
    <location>
        <begin position="40"/>
        <end position="41"/>
    </location>
    <ligand>
        <name>substrate</name>
    </ligand>
</feature>
<organism evidence="11 12">
    <name type="scientific">Dawidia cretensis</name>
    <dbReference type="NCBI Taxonomy" id="2782350"/>
    <lineage>
        <taxon>Bacteria</taxon>
        <taxon>Pseudomonadati</taxon>
        <taxon>Bacteroidota</taxon>
        <taxon>Cytophagia</taxon>
        <taxon>Cytophagales</taxon>
        <taxon>Chryseotaleaceae</taxon>
        <taxon>Dawidia</taxon>
    </lineage>
</organism>
<evidence type="ECO:0000256" key="7">
    <source>
        <dbReference type="ARBA" id="ARBA00022840"/>
    </source>
</evidence>
<feature type="binding site" evidence="9">
    <location>
        <position position="62"/>
    </location>
    <ligand>
        <name>substrate</name>
    </ligand>
</feature>
<dbReference type="GO" id="GO:0005524">
    <property type="term" value="F:ATP binding"/>
    <property type="evidence" value="ECO:0007669"/>
    <property type="project" value="UniProtKB-UniRule"/>
</dbReference>
<feature type="binding site" evidence="9">
    <location>
        <position position="158"/>
    </location>
    <ligand>
        <name>substrate</name>
    </ligand>
</feature>
<dbReference type="SUPFAM" id="SSF53633">
    <property type="entry name" value="Carbamate kinase-like"/>
    <property type="match status" value="1"/>
</dbReference>
<name>A0AAP2E1H2_9BACT</name>
<keyword evidence="5 9" id="KW-0547">Nucleotide-binding</keyword>
<feature type="site" description="Transition state stabilizer" evidence="9">
    <location>
        <position position="8"/>
    </location>
</feature>
<dbReference type="RefSeq" id="WP_254086831.1">
    <property type="nucleotide sequence ID" value="NZ_JAHESE010000031.1"/>
</dbReference>
<evidence type="ECO:0000256" key="6">
    <source>
        <dbReference type="ARBA" id="ARBA00022777"/>
    </source>
</evidence>